<dbReference type="RefSeq" id="WP_202858060.1">
    <property type="nucleotide sequence ID" value="NZ_JAEUGD010000064.1"/>
</dbReference>
<dbReference type="AlphaFoldDB" id="A0A937FYM0"/>
<evidence type="ECO:0000313" key="1">
    <source>
        <dbReference type="EMBL" id="MBL6448525.1"/>
    </source>
</evidence>
<name>A0A937FYM0_9BACT</name>
<keyword evidence="2" id="KW-1185">Reference proteome</keyword>
<dbReference type="InterPro" id="IPR046905">
    <property type="entry name" value="ABC-3C_MC1"/>
</dbReference>
<organism evidence="1 2">
    <name type="scientific">Fulvivirga marina</name>
    <dbReference type="NCBI Taxonomy" id="2494733"/>
    <lineage>
        <taxon>Bacteria</taxon>
        <taxon>Pseudomonadati</taxon>
        <taxon>Bacteroidota</taxon>
        <taxon>Cytophagia</taxon>
        <taxon>Cytophagales</taxon>
        <taxon>Fulvivirgaceae</taxon>
        <taxon>Fulvivirga</taxon>
    </lineage>
</organism>
<dbReference type="Pfam" id="PF20289">
    <property type="entry name" value="MComp1"/>
    <property type="match status" value="1"/>
</dbReference>
<sequence length="235" mass="27929">MVDIVDKIFAHQGFSKAKEELTFGSLYYSSVTDSGIGKSYYWIVVLVENIDEILKKQDQWFAECKQKFNFSDFDKNTSMLVLNNYSEDFETWKKKVYKIEEDPYQFKKYVLRFTDEVKSELKRKSKDGEVTELIKLINDEETFKLYKQNHKLTEYSWYNLLYGLATKLPFLNLEAIKVTDLENLFEETKKKIEEQGLLNDYQELESKFTEEIMANIDSIELEKLLTILKPLNNEQ</sequence>
<dbReference type="Proteomes" id="UP000614216">
    <property type="component" value="Unassembled WGS sequence"/>
</dbReference>
<reference evidence="1" key="1">
    <citation type="submission" date="2021-01" db="EMBL/GenBank/DDBJ databases">
        <title>Fulvivirga kasyanovii gen. nov., sp nov., a novel member of the phylum Bacteroidetes isolated from seawater in a mussel farm.</title>
        <authorList>
            <person name="Zhao L.-H."/>
            <person name="Wang Z.-J."/>
        </authorList>
    </citation>
    <scope>NUCLEOTIDE SEQUENCE</scope>
    <source>
        <strain evidence="1">29W222</strain>
    </source>
</reference>
<evidence type="ECO:0000313" key="2">
    <source>
        <dbReference type="Proteomes" id="UP000614216"/>
    </source>
</evidence>
<dbReference type="EMBL" id="JAEUGD010000064">
    <property type="protein sequence ID" value="MBL6448525.1"/>
    <property type="molecule type" value="Genomic_DNA"/>
</dbReference>
<gene>
    <name evidence="1" type="ORF">JMN32_19600</name>
</gene>
<protein>
    <submittedName>
        <fullName evidence="1">Uncharacterized protein</fullName>
    </submittedName>
</protein>
<proteinExistence type="predicted"/>
<accession>A0A937FYM0</accession>
<comment type="caution">
    <text evidence="1">The sequence shown here is derived from an EMBL/GenBank/DDBJ whole genome shotgun (WGS) entry which is preliminary data.</text>
</comment>